<dbReference type="InterPro" id="IPR008969">
    <property type="entry name" value="CarboxyPept-like_regulatory"/>
</dbReference>
<comment type="subcellular location">
    <subcellularLocation>
        <location evidence="1 7">Cell outer membrane</location>
        <topology evidence="1 7">Multi-pass membrane protein</topology>
    </subcellularLocation>
</comment>
<organism evidence="10 11">
    <name type="scientific">Chitinophaga dinghuensis</name>
    <dbReference type="NCBI Taxonomy" id="1539050"/>
    <lineage>
        <taxon>Bacteria</taxon>
        <taxon>Pseudomonadati</taxon>
        <taxon>Bacteroidota</taxon>
        <taxon>Chitinophagia</taxon>
        <taxon>Chitinophagales</taxon>
        <taxon>Chitinophagaceae</taxon>
        <taxon>Chitinophaga</taxon>
    </lineage>
</organism>
<dbReference type="Proteomes" id="UP000249819">
    <property type="component" value="Unassembled WGS sequence"/>
</dbReference>
<dbReference type="Pfam" id="PF07715">
    <property type="entry name" value="Plug"/>
    <property type="match status" value="1"/>
</dbReference>
<keyword evidence="6 7" id="KW-0998">Cell outer membrane</keyword>
<dbReference type="RefSeq" id="WP_111594231.1">
    <property type="nucleotide sequence ID" value="NZ_QLMA01000008.1"/>
</dbReference>
<gene>
    <name evidence="10" type="ORF">CLV59_10812</name>
</gene>
<reference evidence="10 11" key="1">
    <citation type="submission" date="2018-06" db="EMBL/GenBank/DDBJ databases">
        <title>Genomic Encyclopedia of Archaeal and Bacterial Type Strains, Phase II (KMG-II): from individual species to whole genera.</title>
        <authorList>
            <person name="Goeker M."/>
        </authorList>
    </citation>
    <scope>NUCLEOTIDE SEQUENCE [LARGE SCALE GENOMIC DNA]</scope>
    <source>
        <strain evidence="10 11">DSM 29821</strain>
    </source>
</reference>
<keyword evidence="5 7" id="KW-0472">Membrane</keyword>
<dbReference type="EMBL" id="QLMA01000008">
    <property type="protein sequence ID" value="RAJ76493.1"/>
    <property type="molecule type" value="Genomic_DNA"/>
</dbReference>
<evidence type="ECO:0000256" key="3">
    <source>
        <dbReference type="ARBA" id="ARBA00022452"/>
    </source>
</evidence>
<sequence>MKRFLINQKKGLFLLIGLCYATVSLAQSRKITGHIIAREDQSPLIGATVSVKGTSRGTQVQPDGSYSLLVNPGEIIVIRYTGYLPQEITVGEKAEINARLEQDVQKMNEVVVVGYGTQSRRSVTTSIAKLDKEVLANAPRANVGSALQGTVSGLQVVNATGQPGATPVIILRGGASINSPGSPLVLVDGVIRSYADVPAEDIASVELLKDAAATAIYGARANNGVIIITTKQGKSGVAQVSYKFTGGYNKAREGYKYMGAKDYIYYTRLGYLNAGRTLSQVNTSRGMGLSTNPADLASFDIRQYNASTANLLTKGWDTVGDPYGGTIIFKDHGGEIENLVFRNTYTQDHYINVTGGNDKGKYFASFDYYKEDGVIVGSGYKRFSGDVNGSYKVKPNLEVGTGVTMSTASQLGVLAGEVNSLYRSLAIWPTFNPWLDSAKTMPNPGNSASDGNPLYWLQKTKRSAEVNRISANAFVKWDLLPGLYFRGTANMYLFENLNQSFQQATQTYANIFANPPSFSNTKRESITGFSRDFQQQYNGILNYTKTFADKHDLSVMLGTEYFGVKSLGLQVDGLNAPTDDIPTANASTTFNPTTSSTNLNNNYTTQSQYRIISTFGRLAYNYDQRYLLTMVFRQDAVSSLAKANRSGFFPGMSLGWNLHNEAFYKNANISHIISTVKPRVSYGVNGNVAGLGRYDVQGVYSLQTNYNGLAGFLNTAMPTPNLHWEKSKTTDIGVDLGFLDNRITLLFDYYNRKTSDLLTNLALPSYVGYDFVKTNLGTFQNKGYEFEVNATVLQSKSGVRLTVGANASFVKNKILQLPYNGNANNRQGGFQVYDDKTGNLIWVGGLQEGQTLGDIYGYKQVSIFRDDKDISDHAANRYDAVAKITGSGLPAGPNGHITPGDVNWLDKDRNDTIDSRDQVYLGNIYPKWTGGFNAHLSYKGISLYTRFEFATGHTIYNDLVARTLGNYQGTFNYIDLQKQAWSPTNTVTDIPKVYFADQVAGSKQNYTRANNANAVLNGNNSNFYEKGDYLACREITLSYELPKALLQRTHVFSASRIYMSANNLFYLTKFSGPSPEAPIDGSGSISGVYMGTYPTPRTYVLGVQVSF</sequence>
<evidence type="ECO:0000256" key="5">
    <source>
        <dbReference type="ARBA" id="ARBA00023136"/>
    </source>
</evidence>
<dbReference type="InterPro" id="IPR037066">
    <property type="entry name" value="Plug_dom_sf"/>
</dbReference>
<dbReference type="Gene3D" id="2.60.40.1120">
    <property type="entry name" value="Carboxypeptidase-like, regulatory domain"/>
    <property type="match status" value="1"/>
</dbReference>
<name>A0A327VN24_9BACT</name>
<feature type="signal peptide" evidence="8">
    <location>
        <begin position="1"/>
        <end position="26"/>
    </location>
</feature>
<keyword evidence="2 7" id="KW-0813">Transport</keyword>
<comment type="similarity">
    <text evidence="7">Belongs to the TonB-dependent receptor family.</text>
</comment>
<dbReference type="PROSITE" id="PS52016">
    <property type="entry name" value="TONB_DEPENDENT_REC_3"/>
    <property type="match status" value="1"/>
</dbReference>
<dbReference type="SUPFAM" id="SSF56935">
    <property type="entry name" value="Porins"/>
    <property type="match status" value="1"/>
</dbReference>
<dbReference type="Gene3D" id="2.40.170.20">
    <property type="entry name" value="TonB-dependent receptor, beta-barrel domain"/>
    <property type="match status" value="1"/>
</dbReference>
<dbReference type="NCBIfam" id="TIGR04057">
    <property type="entry name" value="SusC_RagA_signa"/>
    <property type="match status" value="1"/>
</dbReference>
<evidence type="ECO:0000313" key="11">
    <source>
        <dbReference type="Proteomes" id="UP000249819"/>
    </source>
</evidence>
<dbReference type="Gene3D" id="2.170.130.10">
    <property type="entry name" value="TonB-dependent receptor, plug domain"/>
    <property type="match status" value="1"/>
</dbReference>
<dbReference type="InterPro" id="IPR036942">
    <property type="entry name" value="Beta-barrel_TonB_sf"/>
</dbReference>
<evidence type="ECO:0000256" key="4">
    <source>
        <dbReference type="ARBA" id="ARBA00022692"/>
    </source>
</evidence>
<dbReference type="AlphaFoldDB" id="A0A327VN24"/>
<dbReference type="InterPro" id="IPR039426">
    <property type="entry name" value="TonB-dep_rcpt-like"/>
</dbReference>
<dbReference type="OrthoDB" id="9768177at2"/>
<evidence type="ECO:0000313" key="10">
    <source>
        <dbReference type="EMBL" id="RAJ76493.1"/>
    </source>
</evidence>
<feature type="domain" description="TonB-dependent receptor plug" evidence="9">
    <location>
        <begin position="120"/>
        <end position="225"/>
    </location>
</feature>
<dbReference type="InterPro" id="IPR023996">
    <property type="entry name" value="TonB-dep_OMP_SusC/RagA"/>
</dbReference>
<keyword evidence="4 7" id="KW-0812">Transmembrane</keyword>
<dbReference type="InterPro" id="IPR023997">
    <property type="entry name" value="TonB-dep_OMP_SusC/RagA_CS"/>
</dbReference>
<keyword evidence="8" id="KW-0732">Signal</keyword>
<dbReference type="GO" id="GO:0009279">
    <property type="term" value="C:cell outer membrane"/>
    <property type="evidence" value="ECO:0007669"/>
    <property type="project" value="UniProtKB-SubCell"/>
</dbReference>
<dbReference type="NCBIfam" id="TIGR04056">
    <property type="entry name" value="OMP_RagA_SusC"/>
    <property type="match status" value="1"/>
</dbReference>
<protein>
    <submittedName>
        <fullName evidence="10">TonB-linked SusC/RagA family outer membrane protein</fullName>
    </submittedName>
</protein>
<dbReference type="SUPFAM" id="SSF49464">
    <property type="entry name" value="Carboxypeptidase regulatory domain-like"/>
    <property type="match status" value="1"/>
</dbReference>
<evidence type="ECO:0000259" key="9">
    <source>
        <dbReference type="Pfam" id="PF07715"/>
    </source>
</evidence>
<evidence type="ECO:0000256" key="7">
    <source>
        <dbReference type="PROSITE-ProRule" id="PRU01360"/>
    </source>
</evidence>
<feature type="chain" id="PRO_5016445971" evidence="8">
    <location>
        <begin position="27"/>
        <end position="1107"/>
    </location>
</feature>
<evidence type="ECO:0000256" key="6">
    <source>
        <dbReference type="ARBA" id="ARBA00023237"/>
    </source>
</evidence>
<comment type="caution">
    <text evidence="10">The sequence shown here is derived from an EMBL/GenBank/DDBJ whole genome shotgun (WGS) entry which is preliminary data.</text>
</comment>
<accession>A0A327VN24</accession>
<dbReference type="Pfam" id="PF13715">
    <property type="entry name" value="CarbopepD_reg_2"/>
    <property type="match status" value="1"/>
</dbReference>
<proteinExistence type="inferred from homology"/>
<keyword evidence="11" id="KW-1185">Reference proteome</keyword>
<keyword evidence="3 7" id="KW-1134">Transmembrane beta strand</keyword>
<evidence type="ECO:0000256" key="2">
    <source>
        <dbReference type="ARBA" id="ARBA00022448"/>
    </source>
</evidence>
<dbReference type="InterPro" id="IPR012910">
    <property type="entry name" value="Plug_dom"/>
</dbReference>
<evidence type="ECO:0000256" key="1">
    <source>
        <dbReference type="ARBA" id="ARBA00004571"/>
    </source>
</evidence>
<evidence type="ECO:0000256" key="8">
    <source>
        <dbReference type="SAM" id="SignalP"/>
    </source>
</evidence>